<feature type="domain" description="HRDC" evidence="1">
    <location>
        <begin position="215"/>
        <end position="295"/>
    </location>
</feature>
<dbReference type="InterPro" id="IPR012337">
    <property type="entry name" value="RNaseH-like_sf"/>
</dbReference>
<dbReference type="PANTHER" id="PTHR47649:SF1">
    <property type="entry name" value="RIBONUCLEASE D"/>
    <property type="match status" value="1"/>
</dbReference>
<dbReference type="CDD" id="cd06142">
    <property type="entry name" value="RNaseD_exo"/>
    <property type="match status" value="1"/>
</dbReference>
<dbReference type="Proteomes" id="UP000005234">
    <property type="component" value="Chromosome"/>
</dbReference>
<dbReference type="InterPro" id="IPR036397">
    <property type="entry name" value="RNaseH_sf"/>
</dbReference>
<name>H8L706_FRAAD</name>
<proteinExistence type="predicted"/>
<protein>
    <submittedName>
        <fullName evidence="2">Ribonuclease D</fullName>
    </submittedName>
</protein>
<dbReference type="SMART" id="SM00474">
    <property type="entry name" value="35EXOc"/>
    <property type="match status" value="1"/>
</dbReference>
<dbReference type="GO" id="GO:0008408">
    <property type="term" value="F:3'-5' exonuclease activity"/>
    <property type="evidence" value="ECO:0007669"/>
    <property type="project" value="InterPro"/>
</dbReference>
<dbReference type="AlphaFoldDB" id="H8L706"/>
<gene>
    <name evidence="2" type="ordered locus">Fraau_2569</name>
</gene>
<dbReference type="eggNOG" id="COG0349">
    <property type="taxonomic scope" value="Bacteria"/>
</dbReference>
<dbReference type="SUPFAM" id="SSF47819">
    <property type="entry name" value="HRDC-like"/>
    <property type="match status" value="2"/>
</dbReference>
<dbReference type="SUPFAM" id="SSF53098">
    <property type="entry name" value="Ribonuclease H-like"/>
    <property type="match status" value="1"/>
</dbReference>
<accession>H8L706</accession>
<keyword evidence="3" id="KW-1185">Reference proteome</keyword>
<dbReference type="Pfam" id="PF01612">
    <property type="entry name" value="DNA_pol_A_exo1"/>
    <property type="match status" value="1"/>
</dbReference>
<dbReference type="KEGG" id="fau:Fraau_2569"/>
<organism evidence="2 3">
    <name type="scientific">Frateuria aurantia (strain ATCC 33424 / DSM 6220 / KCTC 2777 / LMG 1558 / NBRC 3245 / NCIMB 13370)</name>
    <name type="common">Acetobacter aurantius</name>
    <dbReference type="NCBI Taxonomy" id="767434"/>
    <lineage>
        <taxon>Bacteria</taxon>
        <taxon>Pseudomonadati</taxon>
        <taxon>Pseudomonadota</taxon>
        <taxon>Gammaproteobacteria</taxon>
        <taxon>Lysobacterales</taxon>
        <taxon>Rhodanobacteraceae</taxon>
        <taxon>Frateuria</taxon>
    </lineage>
</organism>
<evidence type="ECO:0000313" key="3">
    <source>
        <dbReference type="Proteomes" id="UP000005234"/>
    </source>
</evidence>
<dbReference type="InterPro" id="IPR044876">
    <property type="entry name" value="HRDC_dom_sf"/>
</dbReference>
<evidence type="ECO:0000313" key="2">
    <source>
        <dbReference type="EMBL" id="AFC86916.1"/>
    </source>
</evidence>
<dbReference type="EMBL" id="CP003350">
    <property type="protein sequence ID" value="AFC86916.1"/>
    <property type="molecule type" value="Genomic_DNA"/>
</dbReference>
<dbReference type="InterPro" id="IPR010997">
    <property type="entry name" value="HRDC-like_sf"/>
</dbReference>
<dbReference type="Pfam" id="PF00570">
    <property type="entry name" value="HRDC"/>
    <property type="match status" value="1"/>
</dbReference>
<dbReference type="GO" id="GO:0000166">
    <property type="term" value="F:nucleotide binding"/>
    <property type="evidence" value="ECO:0007669"/>
    <property type="project" value="InterPro"/>
</dbReference>
<dbReference type="PANTHER" id="PTHR47649">
    <property type="entry name" value="RIBONUCLEASE D"/>
    <property type="match status" value="1"/>
</dbReference>
<evidence type="ECO:0000259" key="1">
    <source>
        <dbReference type="PROSITE" id="PS50967"/>
    </source>
</evidence>
<dbReference type="Gene3D" id="1.10.150.80">
    <property type="entry name" value="HRDC domain"/>
    <property type="match status" value="2"/>
</dbReference>
<dbReference type="STRING" id="767434.Fraau_2569"/>
<reference evidence="2" key="1">
    <citation type="submission" date="2012-02" db="EMBL/GenBank/DDBJ databases">
        <title>The complete genome of Frateuria aurantia DSM 6220.</title>
        <authorList>
            <consortium name="US DOE Joint Genome Institute (JGI-PGF)"/>
            <person name="Lucas S."/>
            <person name="Copeland A."/>
            <person name="Lapidus A."/>
            <person name="Glavina del Rio T."/>
            <person name="Dalin E."/>
            <person name="Tice H."/>
            <person name="Bruce D."/>
            <person name="Goodwin L."/>
            <person name="Pitluck S."/>
            <person name="Peters L."/>
            <person name="Ovchinnikova G."/>
            <person name="Teshima H."/>
            <person name="Kyrpides N."/>
            <person name="Mavromatis K."/>
            <person name="Ivanova N."/>
            <person name="Brettin T."/>
            <person name="Detter J.C."/>
            <person name="Han C."/>
            <person name="Larimer F."/>
            <person name="Land M."/>
            <person name="Hauser L."/>
            <person name="Markowitz V."/>
            <person name="Cheng J.-F."/>
            <person name="Hugenholtz P."/>
            <person name="Woyke T."/>
            <person name="Wu D."/>
            <person name="Brambilla E."/>
            <person name="Klenk H.-P."/>
            <person name="Eisen J.A."/>
        </authorList>
    </citation>
    <scope>NUCLEOTIDE SEQUENCE</scope>
    <source>
        <strain evidence="2">DSM 6220</strain>
    </source>
</reference>
<sequence length="369" mass="41491">MTTQARASQWINSAEALQEWLAPIENQACLGMDTEFMRRDTFYPQLALLQLEHAGRYALVDPTAFEVGTLLQDVQHRRALVTIMHSASEDLEALGQLLPNGPDRLYDTQIAASLAGLGFGLSYRALVETVAGVVLDKGETRSDWLQRPLTESQRGYATLDVVYLQAIRQHVDEKLNTLGRQDWLTEECERLKQRGAGRHTEAQPQRHVRPAAEWPAEQQAMLRRLLLWREQTAREINRPKTWLLDDTHALSLAERPPRDRGELDQRTRGLRALRAAQREALHDVMQPPVSAEEIAATEPVLGLPQGEAKRALASMKQVVDTQAARLDLPAGLLCPRKVLEDYVLSRQTPALFHGWRGPLLAEALASRLP</sequence>
<dbReference type="InterPro" id="IPR002121">
    <property type="entry name" value="HRDC_dom"/>
</dbReference>
<dbReference type="RefSeq" id="WP_014403919.1">
    <property type="nucleotide sequence ID" value="NC_017033.1"/>
</dbReference>
<dbReference type="HOGENOM" id="CLU_042387_0_0_6"/>
<dbReference type="InterPro" id="IPR002562">
    <property type="entry name" value="3'-5'_exonuclease_dom"/>
</dbReference>
<dbReference type="PROSITE" id="PS50967">
    <property type="entry name" value="HRDC"/>
    <property type="match status" value="1"/>
</dbReference>
<dbReference type="Gene3D" id="3.30.420.10">
    <property type="entry name" value="Ribonuclease H-like superfamily/Ribonuclease H"/>
    <property type="match status" value="1"/>
</dbReference>
<dbReference type="GO" id="GO:0003676">
    <property type="term" value="F:nucleic acid binding"/>
    <property type="evidence" value="ECO:0007669"/>
    <property type="project" value="InterPro"/>
</dbReference>
<dbReference type="InterPro" id="IPR051086">
    <property type="entry name" value="RNase_D-like"/>
</dbReference>
<dbReference type="GO" id="GO:0006139">
    <property type="term" value="P:nucleobase-containing compound metabolic process"/>
    <property type="evidence" value="ECO:0007669"/>
    <property type="project" value="InterPro"/>
</dbReference>